<dbReference type="GO" id="GO:0006487">
    <property type="term" value="P:protein N-linked glycosylation"/>
    <property type="evidence" value="ECO:0007669"/>
    <property type="project" value="TreeGrafter"/>
</dbReference>
<feature type="transmembrane region" description="Helical" evidence="10">
    <location>
        <begin position="192"/>
        <end position="212"/>
    </location>
</feature>
<feature type="transmembrane region" description="Helical" evidence="10">
    <location>
        <begin position="133"/>
        <end position="149"/>
    </location>
</feature>
<keyword evidence="9 10" id="KW-0472">Membrane</keyword>
<evidence type="ECO:0000313" key="11">
    <source>
        <dbReference type="EMBL" id="CAG7723106.1"/>
    </source>
</evidence>
<feature type="transmembrane region" description="Helical" evidence="10">
    <location>
        <begin position="100"/>
        <end position="121"/>
    </location>
</feature>
<proteinExistence type="inferred from homology"/>
<dbReference type="EMBL" id="CAJVCH010095681">
    <property type="protein sequence ID" value="CAG7723106.1"/>
    <property type="molecule type" value="Genomic_DNA"/>
</dbReference>
<keyword evidence="5 10" id="KW-0808">Transferase</keyword>
<gene>
    <name evidence="11" type="ORF">AFUS01_LOCUS12210</name>
</gene>
<dbReference type="InterPro" id="IPR004856">
    <property type="entry name" value="Glyco_trans_ALG6/ALG8"/>
</dbReference>
<feature type="transmembrane region" description="Helical" evidence="10">
    <location>
        <begin position="376"/>
        <end position="393"/>
    </location>
</feature>
<evidence type="ECO:0000256" key="4">
    <source>
        <dbReference type="ARBA" id="ARBA00022676"/>
    </source>
</evidence>
<evidence type="ECO:0000256" key="1">
    <source>
        <dbReference type="ARBA" id="ARBA00004477"/>
    </source>
</evidence>
<keyword evidence="6 10" id="KW-0812">Transmembrane</keyword>
<feature type="transmembrane region" description="Helical" evidence="10">
    <location>
        <begin position="335"/>
        <end position="355"/>
    </location>
</feature>
<name>A0A8J2P2H1_9HEXA</name>
<evidence type="ECO:0000256" key="8">
    <source>
        <dbReference type="ARBA" id="ARBA00022989"/>
    </source>
</evidence>
<sequence length="500" mass="57608">MTSINYWGVVAATSVFKLLLINSYRSTDFEVHRNWLAITHSLPLEKWYHEETSEWTLDYPPFFAYFEWILSFGAAAFDKNMLDVSNLNYNSSMTILFQKLSVIVCDLVLAAGVLNVVKALVGKTKSADIHETKLRLLVLIFLNGGLFIIDHIHFQYNGFLYGILLLSISKILEEKIIEGALLFSMLLNLKHIYLYIAPAFGCYLFRKYCIIIDRRIPQINIKNLLSLGFTVVAVFAASFGPFYRHIPQIISRLFPFKRGLCHAYWAPNIWALYNTVDLGANFVLKKGRSSITSGLVGESLMAVLPQVQPFHTFVLTLIFMLPSMIKILWQPSRSNFVNGIILTAWTSFIFGYHVHEKAILNVVIPFALVSFAEPKLFFITLISGTFSIFPLLFTPFEVIFKLLFCSLHFVLSYSILPAIKFRWFEKLYLLGFVPLFLIENVGPYILPKYPFLPLIVVSDYCFISIFVCYVIFYWNCLTKDEIHWTITSKSAKEVKRKKKY</sequence>
<organism evidence="11 12">
    <name type="scientific">Allacma fusca</name>
    <dbReference type="NCBI Taxonomy" id="39272"/>
    <lineage>
        <taxon>Eukaryota</taxon>
        <taxon>Metazoa</taxon>
        <taxon>Ecdysozoa</taxon>
        <taxon>Arthropoda</taxon>
        <taxon>Hexapoda</taxon>
        <taxon>Collembola</taxon>
        <taxon>Symphypleona</taxon>
        <taxon>Sminthuridae</taxon>
        <taxon>Allacma</taxon>
    </lineage>
</organism>
<dbReference type="Pfam" id="PF03155">
    <property type="entry name" value="Alg6_Alg8"/>
    <property type="match status" value="1"/>
</dbReference>
<reference evidence="11" key="1">
    <citation type="submission" date="2021-06" db="EMBL/GenBank/DDBJ databases">
        <authorList>
            <person name="Hodson N. C."/>
            <person name="Mongue J. A."/>
            <person name="Jaron S. K."/>
        </authorList>
    </citation>
    <scope>NUCLEOTIDE SEQUENCE</scope>
</reference>
<evidence type="ECO:0000256" key="10">
    <source>
        <dbReference type="RuleBase" id="RU363110"/>
    </source>
</evidence>
<feature type="transmembrane region" description="Helical" evidence="10">
    <location>
        <begin position="428"/>
        <end position="446"/>
    </location>
</feature>
<dbReference type="Proteomes" id="UP000708208">
    <property type="component" value="Unassembled WGS sequence"/>
</dbReference>
<keyword evidence="4 10" id="KW-0328">Glycosyltransferase</keyword>
<comment type="similarity">
    <text evidence="3 10">Belongs to the ALG6/ALG8 glucosyltransferase family.</text>
</comment>
<evidence type="ECO:0000256" key="7">
    <source>
        <dbReference type="ARBA" id="ARBA00022824"/>
    </source>
</evidence>
<evidence type="ECO:0000256" key="9">
    <source>
        <dbReference type="ARBA" id="ARBA00023136"/>
    </source>
</evidence>
<evidence type="ECO:0000256" key="5">
    <source>
        <dbReference type="ARBA" id="ARBA00022679"/>
    </source>
</evidence>
<evidence type="ECO:0000256" key="2">
    <source>
        <dbReference type="ARBA" id="ARBA00004922"/>
    </source>
</evidence>
<dbReference type="AlphaFoldDB" id="A0A8J2P2H1"/>
<dbReference type="UniPathway" id="UPA00378"/>
<feature type="transmembrane region" description="Helical" evidence="10">
    <location>
        <begin position="224"/>
        <end position="243"/>
    </location>
</feature>
<accession>A0A8J2P2H1</accession>
<dbReference type="OrthoDB" id="1689333at2759"/>
<comment type="pathway">
    <text evidence="2 10">Protein modification; protein glycosylation.</text>
</comment>
<dbReference type="EC" id="2.4.1.-" evidence="10"/>
<evidence type="ECO:0000313" key="12">
    <source>
        <dbReference type="Proteomes" id="UP000708208"/>
    </source>
</evidence>
<dbReference type="PANTHER" id="PTHR12413:SF2">
    <property type="entry name" value="DOLICHYL PYROPHOSPHATE GLC1MAN9GLCNAC2 ALPHA-1,3-GLUCOSYLTRANSFERASE-RELATED"/>
    <property type="match status" value="1"/>
</dbReference>
<dbReference type="GO" id="GO:0005789">
    <property type="term" value="C:endoplasmic reticulum membrane"/>
    <property type="evidence" value="ECO:0007669"/>
    <property type="project" value="UniProtKB-SubCell"/>
</dbReference>
<protein>
    <recommendedName>
        <fullName evidence="10">Alpha-1,3-glucosyltransferase</fullName>
        <ecNumber evidence="10">2.4.1.-</ecNumber>
    </recommendedName>
</protein>
<dbReference type="GO" id="GO:0042283">
    <property type="term" value="F:dolichyl pyrophosphate Glc1Man9GlcNAc2 alpha-1,3-glucosyltransferase activity"/>
    <property type="evidence" value="ECO:0007669"/>
    <property type="project" value="TreeGrafter"/>
</dbReference>
<evidence type="ECO:0000256" key="3">
    <source>
        <dbReference type="ARBA" id="ARBA00008715"/>
    </source>
</evidence>
<comment type="caution">
    <text evidence="11">The sequence shown here is derived from an EMBL/GenBank/DDBJ whole genome shotgun (WGS) entry which is preliminary data.</text>
</comment>
<keyword evidence="8 10" id="KW-1133">Transmembrane helix</keyword>
<feature type="transmembrane region" description="Helical" evidence="10">
    <location>
        <begin position="452"/>
        <end position="474"/>
    </location>
</feature>
<dbReference type="PANTHER" id="PTHR12413">
    <property type="entry name" value="DOLICHYL GLYCOSYLTRANSFERASE"/>
    <property type="match status" value="1"/>
</dbReference>
<keyword evidence="12" id="KW-1185">Reference proteome</keyword>
<feature type="transmembrane region" description="Helical" evidence="10">
    <location>
        <begin position="310"/>
        <end position="329"/>
    </location>
</feature>
<evidence type="ECO:0000256" key="6">
    <source>
        <dbReference type="ARBA" id="ARBA00022692"/>
    </source>
</evidence>
<comment type="subcellular location">
    <subcellularLocation>
        <location evidence="1 10">Endoplasmic reticulum membrane</location>
        <topology evidence="1 10">Multi-pass membrane protein</topology>
    </subcellularLocation>
</comment>
<keyword evidence="7 10" id="KW-0256">Endoplasmic reticulum</keyword>